<proteinExistence type="predicted"/>
<keyword evidence="2" id="KW-1185">Reference proteome</keyword>
<name>A0ACC3NA47_9PEZI</name>
<reference evidence="1" key="1">
    <citation type="submission" date="2023-07" db="EMBL/GenBank/DDBJ databases">
        <title>Black Yeasts Isolated from many extreme environments.</title>
        <authorList>
            <person name="Coleine C."/>
            <person name="Stajich J.E."/>
            <person name="Selbmann L."/>
        </authorList>
    </citation>
    <scope>NUCLEOTIDE SEQUENCE</scope>
    <source>
        <strain evidence="1">CCFEE 5714</strain>
    </source>
</reference>
<dbReference type="Proteomes" id="UP001281147">
    <property type="component" value="Unassembled WGS sequence"/>
</dbReference>
<dbReference type="EMBL" id="JAUTXU010000070">
    <property type="protein sequence ID" value="KAK3712227.1"/>
    <property type="molecule type" value="Genomic_DNA"/>
</dbReference>
<protein>
    <submittedName>
        <fullName evidence="1">Uncharacterized protein</fullName>
    </submittedName>
</protein>
<evidence type="ECO:0000313" key="2">
    <source>
        <dbReference type="Proteomes" id="UP001281147"/>
    </source>
</evidence>
<evidence type="ECO:0000313" key="1">
    <source>
        <dbReference type="EMBL" id="KAK3712227.1"/>
    </source>
</evidence>
<comment type="caution">
    <text evidence="1">The sequence shown here is derived from an EMBL/GenBank/DDBJ whole genome shotgun (WGS) entry which is preliminary data.</text>
</comment>
<organism evidence="1 2">
    <name type="scientific">Vermiconidia calcicola</name>
    <dbReference type="NCBI Taxonomy" id="1690605"/>
    <lineage>
        <taxon>Eukaryota</taxon>
        <taxon>Fungi</taxon>
        <taxon>Dikarya</taxon>
        <taxon>Ascomycota</taxon>
        <taxon>Pezizomycotina</taxon>
        <taxon>Dothideomycetes</taxon>
        <taxon>Dothideomycetidae</taxon>
        <taxon>Mycosphaerellales</taxon>
        <taxon>Extremaceae</taxon>
        <taxon>Vermiconidia</taxon>
    </lineage>
</organism>
<accession>A0ACC3NA47</accession>
<sequence>MQSSGDSIQRTISNDATSYSYWTGVTAQTDCSPKHIAYSYQSSQIAGASLARGPPAKDQNAFFPNALATKFEPHHTLGQTPQSSQHVHVTGTRNTSHGATVPQAYNTLGTIVSGLRETPEHEPTSEGLRTGFTRSVKPRKFFVEGKVFLTLWAEPAGTSASGAASAYTKITGSGISTGRFGEHVYSKIRRFVVVREGDRSCTAIPIVTYSGQGVAKQSLKKDEHTVVYTGKKVPSPTPQEMPKRGEAGMLPQAVRVDPDDLAEKLDDMSRIHFAKVYTIEHNVKVKSFGRVNRNSMQPLLYQFRTVWERTAKGGRPIDTKQKSQRDVMPEEAASAITADLARAYDILIANGYSEERARAVLSGGTRSHQEQPDSASGQHNDDLVNEH</sequence>
<gene>
    <name evidence="1" type="ORF">LTR37_009089</name>
</gene>